<dbReference type="EMBL" id="VSRR010000408">
    <property type="protein sequence ID" value="MPC15206.1"/>
    <property type="molecule type" value="Genomic_DNA"/>
</dbReference>
<organism evidence="1 2">
    <name type="scientific">Portunus trituberculatus</name>
    <name type="common">Swimming crab</name>
    <name type="synonym">Neptunus trituberculatus</name>
    <dbReference type="NCBI Taxonomy" id="210409"/>
    <lineage>
        <taxon>Eukaryota</taxon>
        <taxon>Metazoa</taxon>
        <taxon>Ecdysozoa</taxon>
        <taxon>Arthropoda</taxon>
        <taxon>Crustacea</taxon>
        <taxon>Multicrustacea</taxon>
        <taxon>Malacostraca</taxon>
        <taxon>Eumalacostraca</taxon>
        <taxon>Eucarida</taxon>
        <taxon>Decapoda</taxon>
        <taxon>Pleocyemata</taxon>
        <taxon>Brachyura</taxon>
        <taxon>Eubrachyura</taxon>
        <taxon>Portunoidea</taxon>
        <taxon>Portunidae</taxon>
        <taxon>Portuninae</taxon>
        <taxon>Portunus</taxon>
    </lineage>
</organism>
<gene>
    <name evidence="1" type="ORF">E2C01_007990</name>
</gene>
<evidence type="ECO:0000313" key="1">
    <source>
        <dbReference type="EMBL" id="MPC15206.1"/>
    </source>
</evidence>
<dbReference type="Proteomes" id="UP000324222">
    <property type="component" value="Unassembled WGS sequence"/>
</dbReference>
<evidence type="ECO:0000313" key="2">
    <source>
        <dbReference type="Proteomes" id="UP000324222"/>
    </source>
</evidence>
<protein>
    <submittedName>
        <fullName evidence="1">Uncharacterized protein</fullName>
    </submittedName>
</protein>
<dbReference type="AlphaFoldDB" id="A0A5B7D3R4"/>
<reference evidence="1 2" key="1">
    <citation type="submission" date="2019-05" db="EMBL/GenBank/DDBJ databases">
        <title>Another draft genome of Portunus trituberculatus and its Hox gene families provides insights of decapod evolution.</title>
        <authorList>
            <person name="Jeong J.-H."/>
            <person name="Song I."/>
            <person name="Kim S."/>
            <person name="Choi T."/>
            <person name="Kim D."/>
            <person name="Ryu S."/>
            <person name="Kim W."/>
        </authorList>
    </citation>
    <scope>NUCLEOTIDE SEQUENCE [LARGE SCALE GENOMIC DNA]</scope>
    <source>
        <tissue evidence="1">Muscle</tissue>
    </source>
</reference>
<keyword evidence="2" id="KW-1185">Reference proteome</keyword>
<sequence>MHVLKHSGILRDLFSKATHLLGFSVAWKNSSKVIAVNIASNEYNVLQYTLTPLRIGSHSLQVGVKRSALESSALLTCQFQVTESKACWNEGSLLIKVPYLSVIVLAAPWFGAVRLYKDEVRGERGDQCGKARSAAHLRSIHLLRAFLRLEVDKR</sequence>
<comment type="caution">
    <text evidence="1">The sequence shown here is derived from an EMBL/GenBank/DDBJ whole genome shotgun (WGS) entry which is preliminary data.</text>
</comment>
<proteinExistence type="predicted"/>
<accession>A0A5B7D3R4</accession>
<name>A0A5B7D3R4_PORTR</name>